<name>A0A7Y9C5P6_9FLAO</name>
<evidence type="ECO:0000313" key="3">
    <source>
        <dbReference type="Proteomes" id="UP000535020"/>
    </source>
</evidence>
<sequence>MKIKIVVLLLCMSVLACKNDNHENASETKSETEIGFDSAKWKTRQGQEFPYRAQMLDDLVQSKKLKGLKKSEVLNLLGEPTRTDKNYMFYEVNRDKIEFFTLRAKTLVLRFSPEDMVEAVLIHG</sequence>
<evidence type="ECO:0000313" key="2">
    <source>
        <dbReference type="EMBL" id="NYA69588.1"/>
    </source>
</evidence>
<gene>
    <name evidence="2" type="ORF">HZF10_01555</name>
</gene>
<dbReference type="RefSeq" id="WP_176004410.1">
    <property type="nucleotide sequence ID" value="NZ_JABWMI010000002.1"/>
</dbReference>
<dbReference type="Proteomes" id="UP000535020">
    <property type="component" value="Unassembled WGS sequence"/>
</dbReference>
<feature type="signal peptide" evidence="1">
    <location>
        <begin position="1"/>
        <end position="18"/>
    </location>
</feature>
<accession>A0A7Y9C5P6</accession>
<proteinExistence type="predicted"/>
<evidence type="ECO:0008006" key="4">
    <source>
        <dbReference type="Google" id="ProtNLM"/>
    </source>
</evidence>
<reference evidence="2 3" key="1">
    <citation type="submission" date="2020-07" db="EMBL/GenBank/DDBJ databases">
        <authorList>
            <person name="Sun Q."/>
        </authorList>
    </citation>
    <scope>NUCLEOTIDE SEQUENCE [LARGE SCALE GENOMIC DNA]</scope>
    <source>
        <strain evidence="2 3">MAH-1</strain>
    </source>
</reference>
<dbReference type="PROSITE" id="PS51257">
    <property type="entry name" value="PROKAR_LIPOPROTEIN"/>
    <property type="match status" value="1"/>
</dbReference>
<protein>
    <recommendedName>
        <fullName evidence="4">Lipoprotein SmpA/OmlA domain-containing protein</fullName>
    </recommendedName>
</protein>
<comment type="caution">
    <text evidence="2">The sequence shown here is derived from an EMBL/GenBank/DDBJ whole genome shotgun (WGS) entry which is preliminary data.</text>
</comment>
<dbReference type="EMBL" id="JACBJI010000001">
    <property type="protein sequence ID" value="NYA69588.1"/>
    <property type="molecule type" value="Genomic_DNA"/>
</dbReference>
<dbReference type="AlphaFoldDB" id="A0A7Y9C5P6"/>
<organism evidence="2 3">
    <name type="scientific">Flavobacterium agri</name>
    <dbReference type="NCBI Taxonomy" id="2743471"/>
    <lineage>
        <taxon>Bacteria</taxon>
        <taxon>Pseudomonadati</taxon>
        <taxon>Bacteroidota</taxon>
        <taxon>Flavobacteriia</taxon>
        <taxon>Flavobacteriales</taxon>
        <taxon>Flavobacteriaceae</taxon>
        <taxon>Flavobacterium</taxon>
    </lineage>
</organism>
<keyword evidence="1" id="KW-0732">Signal</keyword>
<evidence type="ECO:0000256" key="1">
    <source>
        <dbReference type="SAM" id="SignalP"/>
    </source>
</evidence>
<feature type="chain" id="PRO_5030662084" description="Lipoprotein SmpA/OmlA domain-containing protein" evidence="1">
    <location>
        <begin position="19"/>
        <end position="124"/>
    </location>
</feature>
<keyword evidence="3" id="KW-1185">Reference proteome</keyword>